<name>A0ACC2XLE1_9TREE</name>
<dbReference type="EMBL" id="JASBWV010000010">
    <property type="protein sequence ID" value="KAJ9124461.1"/>
    <property type="molecule type" value="Genomic_DNA"/>
</dbReference>
<keyword evidence="2" id="KW-1185">Reference proteome</keyword>
<gene>
    <name evidence="1" type="ORF">QFC24_003251</name>
</gene>
<comment type="caution">
    <text evidence="1">The sequence shown here is derived from an EMBL/GenBank/DDBJ whole genome shotgun (WGS) entry which is preliminary data.</text>
</comment>
<sequence length="524" mass="57518">MRPGSVGNYERYSLARDTTGNPQLITFVATYPNVASLPSVEDLQSQTRKLVEEYPLLRARVIDGRTTSPKWGLLSDEDVEKGIQELVTDVEFAVSTGRSALVSDNNEEQTKSTGLTAALEIILTQELGNDQSLRVAPDKFLWRIVRYRTGTSEASAFLALTINHVISDGKSGLALFDALLNKTEVAQPPSTDTVPSAEGFPRALETTIDCRPGYGFMLNVVWNELVIPQLPYFIANRLKQIACWPGVPPQAGPTAQQNYKHLTLSSETLAKLKTIGKRHQVDTLHPVFEIAAVVSLWCTVVDSGRSAPFKVVHSTPISIRDQALSHPSISGNYVAGLDAEISCLPNGEQSFWQETRKYAEWLRSTEGRQQAIQTMGMLVHIPDGQNEIDADSPVPTGWETFLLNKASRAPAASIEVSNLGYLSRLPPAATSVTFAQIPNIFGPPIVINAVGHTAGTDFVFCWRKDAFVLGKGKKMDDFVRTFAAVLAFLAEREQKDLSLQDEDALSFADVRHAVNHMEPNNLQS</sequence>
<dbReference type="Proteomes" id="UP001234202">
    <property type="component" value="Unassembled WGS sequence"/>
</dbReference>
<organism evidence="1 2">
    <name type="scientific">Naganishia onofrii</name>
    <dbReference type="NCBI Taxonomy" id="1851511"/>
    <lineage>
        <taxon>Eukaryota</taxon>
        <taxon>Fungi</taxon>
        <taxon>Dikarya</taxon>
        <taxon>Basidiomycota</taxon>
        <taxon>Agaricomycotina</taxon>
        <taxon>Tremellomycetes</taxon>
        <taxon>Filobasidiales</taxon>
        <taxon>Filobasidiaceae</taxon>
        <taxon>Naganishia</taxon>
    </lineage>
</organism>
<protein>
    <submittedName>
        <fullName evidence="1">Uncharacterized protein</fullName>
    </submittedName>
</protein>
<proteinExistence type="predicted"/>
<accession>A0ACC2XLE1</accession>
<evidence type="ECO:0000313" key="2">
    <source>
        <dbReference type="Proteomes" id="UP001234202"/>
    </source>
</evidence>
<reference evidence="1" key="1">
    <citation type="submission" date="2023-04" db="EMBL/GenBank/DDBJ databases">
        <title>Draft Genome sequencing of Naganishia species isolated from polar environments using Oxford Nanopore Technology.</title>
        <authorList>
            <person name="Leo P."/>
            <person name="Venkateswaran K."/>
        </authorList>
    </citation>
    <scope>NUCLEOTIDE SEQUENCE</scope>
    <source>
        <strain evidence="1">DBVPG 5303</strain>
    </source>
</reference>
<evidence type="ECO:0000313" key="1">
    <source>
        <dbReference type="EMBL" id="KAJ9124461.1"/>
    </source>
</evidence>